<evidence type="ECO:0000313" key="3">
    <source>
        <dbReference type="Proteomes" id="UP000032304"/>
    </source>
</evidence>
<dbReference type="Proteomes" id="UP000032304">
    <property type="component" value="Chromosome 2"/>
</dbReference>
<proteinExistence type="predicted"/>
<gene>
    <name evidence="2" type="ORF">B456_002G173900</name>
</gene>
<organism evidence="2 3">
    <name type="scientific">Gossypium raimondii</name>
    <name type="common">Peruvian cotton</name>
    <name type="synonym">Gossypium klotzschianum subsp. raimondii</name>
    <dbReference type="NCBI Taxonomy" id="29730"/>
    <lineage>
        <taxon>Eukaryota</taxon>
        <taxon>Viridiplantae</taxon>
        <taxon>Streptophyta</taxon>
        <taxon>Embryophyta</taxon>
        <taxon>Tracheophyta</taxon>
        <taxon>Spermatophyta</taxon>
        <taxon>Magnoliopsida</taxon>
        <taxon>eudicotyledons</taxon>
        <taxon>Gunneridae</taxon>
        <taxon>Pentapetalae</taxon>
        <taxon>rosids</taxon>
        <taxon>malvids</taxon>
        <taxon>Malvales</taxon>
        <taxon>Malvaceae</taxon>
        <taxon>Malvoideae</taxon>
        <taxon>Gossypium</taxon>
    </lineage>
</organism>
<name>A0A0D2NPB6_GOSRA</name>
<evidence type="ECO:0000256" key="1">
    <source>
        <dbReference type="SAM" id="MobiDB-lite"/>
    </source>
</evidence>
<protein>
    <submittedName>
        <fullName evidence="2">Uncharacterized protein</fullName>
    </submittedName>
</protein>
<evidence type="ECO:0000313" key="2">
    <source>
        <dbReference type="EMBL" id="KJB15373.1"/>
    </source>
</evidence>
<dbReference type="AlphaFoldDB" id="A0A0D2NPB6"/>
<sequence>MFGNDFPVYPSPSEQSAADDAQKQKLDDADKKITIFLFHNSIPFSAAKSMYLHVEFYISKLSDRFTNAGKKQMSCAELGRRKMTVHTLPQKCFLSC</sequence>
<dbReference type="OMA" id="RKMTVHT"/>
<keyword evidence="3" id="KW-1185">Reference proteome</keyword>
<dbReference type="STRING" id="29730.A0A0D2NPB6"/>
<accession>A0A0D2NPB6</accession>
<reference evidence="2 3" key="1">
    <citation type="journal article" date="2012" name="Nature">
        <title>Repeated polyploidization of Gossypium genomes and the evolution of spinnable cotton fibres.</title>
        <authorList>
            <person name="Paterson A.H."/>
            <person name="Wendel J.F."/>
            <person name="Gundlach H."/>
            <person name="Guo H."/>
            <person name="Jenkins J."/>
            <person name="Jin D."/>
            <person name="Llewellyn D."/>
            <person name="Showmaker K.C."/>
            <person name="Shu S."/>
            <person name="Udall J."/>
            <person name="Yoo M.J."/>
            <person name="Byers R."/>
            <person name="Chen W."/>
            <person name="Doron-Faigenboim A."/>
            <person name="Duke M.V."/>
            <person name="Gong L."/>
            <person name="Grimwood J."/>
            <person name="Grover C."/>
            <person name="Grupp K."/>
            <person name="Hu G."/>
            <person name="Lee T.H."/>
            <person name="Li J."/>
            <person name="Lin L."/>
            <person name="Liu T."/>
            <person name="Marler B.S."/>
            <person name="Page J.T."/>
            <person name="Roberts A.W."/>
            <person name="Romanel E."/>
            <person name="Sanders W.S."/>
            <person name="Szadkowski E."/>
            <person name="Tan X."/>
            <person name="Tang H."/>
            <person name="Xu C."/>
            <person name="Wang J."/>
            <person name="Wang Z."/>
            <person name="Zhang D."/>
            <person name="Zhang L."/>
            <person name="Ashrafi H."/>
            <person name="Bedon F."/>
            <person name="Bowers J.E."/>
            <person name="Brubaker C.L."/>
            <person name="Chee P.W."/>
            <person name="Das S."/>
            <person name="Gingle A.R."/>
            <person name="Haigler C.H."/>
            <person name="Harker D."/>
            <person name="Hoffmann L.V."/>
            <person name="Hovav R."/>
            <person name="Jones D.C."/>
            <person name="Lemke C."/>
            <person name="Mansoor S."/>
            <person name="ur Rahman M."/>
            <person name="Rainville L.N."/>
            <person name="Rambani A."/>
            <person name="Reddy U.K."/>
            <person name="Rong J.K."/>
            <person name="Saranga Y."/>
            <person name="Scheffler B.E."/>
            <person name="Scheffler J.A."/>
            <person name="Stelly D.M."/>
            <person name="Triplett B.A."/>
            <person name="Van Deynze A."/>
            <person name="Vaslin M.F."/>
            <person name="Waghmare V.N."/>
            <person name="Walford S.A."/>
            <person name="Wright R.J."/>
            <person name="Zaki E.A."/>
            <person name="Zhang T."/>
            <person name="Dennis E.S."/>
            <person name="Mayer K.F."/>
            <person name="Peterson D.G."/>
            <person name="Rokhsar D.S."/>
            <person name="Wang X."/>
            <person name="Schmutz J."/>
        </authorList>
    </citation>
    <scope>NUCLEOTIDE SEQUENCE [LARGE SCALE GENOMIC DNA]</scope>
</reference>
<feature type="region of interest" description="Disordered" evidence="1">
    <location>
        <begin position="1"/>
        <end position="25"/>
    </location>
</feature>
<dbReference type="EMBL" id="CM001741">
    <property type="protein sequence ID" value="KJB15373.1"/>
    <property type="molecule type" value="Genomic_DNA"/>
</dbReference>
<dbReference type="Gramene" id="KJB15373">
    <property type="protein sequence ID" value="KJB15373"/>
    <property type="gene ID" value="B456_002G173900"/>
</dbReference>